<evidence type="ECO:0000313" key="6">
    <source>
        <dbReference type="EMBL" id="MFD1532643.1"/>
    </source>
</evidence>
<evidence type="ECO:0000256" key="3">
    <source>
        <dbReference type="ARBA" id="ARBA00022448"/>
    </source>
</evidence>
<dbReference type="InterPro" id="IPR039424">
    <property type="entry name" value="SBP_5"/>
</dbReference>
<dbReference type="SUPFAM" id="SSF53850">
    <property type="entry name" value="Periplasmic binding protein-like II"/>
    <property type="match status" value="1"/>
</dbReference>
<name>A0ABW4FQI6_9PSEU</name>
<protein>
    <submittedName>
        <fullName evidence="6">ABC transporter substrate-binding protein</fullName>
    </submittedName>
</protein>
<evidence type="ECO:0000313" key="7">
    <source>
        <dbReference type="Proteomes" id="UP001597145"/>
    </source>
</evidence>
<keyword evidence="3" id="KW-0813">Transport</keyword>
<feature type="domain" description="Solute-binding protein family 5" evidence="5">
    <location>
        <begin position="111"/>
        <end position="456"/>
    </location>
</feature>
<keyword evidence="4" id="KW-0732">Signal</keyword>
<sequence>MPDKVEQNTLSTNAPASFSLAASALSRRRFLAIGGAAVGAIGATSLLAACGSGASAGIANTPSDTLTVGVFQEPDTLDPGATGLALSSLIASAVFDPLVWWLPTANGDKQFYPGLATSWEVSPDATTYTFTLRQDVDFHDGTHFNAEAVKATFDHIVNPETKSRAAKGSLGPYQETRVVDEYTAQVVFSAPNAAFLHEMTTVLFGMSSPQALQKYGPTGFGNNPVGTGPFSFVSYAAQDHISLTKNPTYKWGPEAFGAPGPAKLTNLDFRILLDSTARYNALQAGQIQMAMNLNPSDIQTIRNTTGLTHYNMPSTGQPYGYPLNVKKTPTDDLLVRQAINLAVDQDTLVQSVLMGAYEPAHNVLTPTTPGYDKSLDTMYAYNPDKAKALLDQAGWVAGPDGTRSKNGQPLEVEILIQSSNGFDLPTQFVVSQLKAVGIAATTSSEPFTTAAQSYNNGVQNLSAIFYYDVDPYLLKNLVTTEQIQSGFNWAHYSNPAVDSGIAQANATMDDATRTGQYQQVTQTLMEDAIFLPLWNVSGIFSAASNLKGLNFGTTGYALFHAAELA</sequence>
<dbReference type="CDD" id="cd08492">
    <property type="entry name" value="PBP2_NikA_DppA_OppA_like_15"/>
    <property type="match status" value="1"/>
</dbReference>
<dbReference type="Pfam" id="PF00496">
    <property type="entry name" value="SBP_bac_5"/>
    <property type="match status" value="1"/>
</dbReference>
<evidence type="ECO:0000256" key="2">
    <source>
        <dbReference type="ARBA" id="ARBA00005695"/>
    </source>
</evidence>
<dbReference type="Gene3D" id="3.10.105.10">
    <property type="entry name" value="Dipeptide-binding Protein, Domain 3"/>
    <property type="match status" value="1"/>
</dbReference>
<comment type="similarity">
    <text evidence="2">Belongs to the bacterial solute-binding protein 5 family.</text>
</comment>
<dbReference type="Proteomes" id="UP001597145">
    <property type="component" value="Unassembled WGS sequence"/>
</dbReference>
<accession>A0ABW4FQI6</accession>
<dbReference type="Gene3D" id="3.90.76.10">
    <property type="entry name" value="Dipeptide-binding Protein, Domain 1"/>
    <property type="match status" value="1"/>
</dbReference>
<comment type="caution">
    <text evidence="6">The sequence shown here is derived from an EMBL/GenBank/DDBJ whole genome shotgun (WGS) entry which is preliminary data.</text>
</comment>
<keyword evidence="7" id="KW-1185">Reference proteome</keyword>
<evidence type="ECO:0000256" key="1">
    <source>
        <dbReference type="ARBA" id="ARBA00004196"/>
    </source>
</evidence>
<dbReference type="PANTHER" id="PTHR30290:SF10">
    <property type="entry name" value="PERIPLASMIC OLIGOPEPTIDE-BINDING PROTEIN-RELATED"/>
    <property type="match status" value="1"/>
</dbReference>
<reference evidence="7" key="1">
    <citation type="journal article" date="2019" name="Int. J. Syst. Evol. Microbiol.">
        <title>The Global Catalogue of Microorganisms (GCM) 10K type strain sequencing project: providing services to taxonomists for standard genome sequencing and annotation.</title>
        <authorList>
            <consortium name="The Broad Institute Genomics Platform"/>
            <consortium name="The Broad Institute Genome Sequencing Center for Infectious Disease"/>
            <person name="Wu L."/>
            <person name="Ma J."/>
        </authorList>
    </citation>
    <scope>NUCLEOTIDE SEQUENCE [LARGE SCALE GENOMIC DNA]</scope>
    <source>
        <strain evidence="7">JCM 12165</strain>
    </source>
</reference>
<dbReference type="Gene3D" id="3.40.190.10">
    <property type="entry name" value="Periplasmic binding protein-like II"/>
    <property type="match status" value="1"/>
</dbReference>
<dbReference type="PANTHER" id="PTHR30290">
    <property type="entry name" value="PERIPLASMIC BINDING COMPONENT OF ABC TRANSPORTER"/>
    <property type="match status" value="1"/>
</dbReference>
<proteinExistence type="inferred from homology"/>
<gene>
    <name evidence="6" type="ORF">ACFSCY_24765</name>
</gene>
<organism evidence="6 7">
    <name type="scientific">Pseudonocardia aurantiaca</name>
    <dbReference type="NCBI Taxonomy" id="75290"/>
    <lineage>
        <taxon>Bacteria</taxon>
        <taxon>Bacillati</taxon>
        <taxon>Actinomycetota</taxon>
        <taxon>Actinomycetes</taxon>
        <taxon>Pseudonocardiales</taxon>
        <taxon>Pseudonocardiaceae</taxon>
        <taxon>Pseudonocardia</taxon>
    </lineage>
</organism>
<dbReference type="InterPro" id="IPR030678">
    <property type="entry name" value="Peptide/Ni-bd"/>
</dbReference>
<dbReference type="EMBL" id="JBHUCP010000019">
    <property type="protein sequence ID" value="MFD1532643.1"/>
    <property type="molecule type" value="Genomic_DNA"/>
</dbReference>
<dbReference type="InterPro" id="IPR000914">
    <property type="entry name" value="SBP_5_dom"/>
</dbReference>
<evidence type="ECO:0000256" key="4">
    <source>
        <dbReference type="ARBA" id="ARBA00022729"/>
    </source>
</evidence>
<dbReference type="PROSITE" id="PS51318">
    <property type="entry name" value="TAT"/>
    <property type="match status" value="1"/>
</dbReference>
<evidence type="ECO:0000259" key="5">
    <source>
        <dbReference type="Pfam" id="PF00496"/>
    </source>
</evidence>
<dbReference type="InterPro" id="IPR006311">
    <property type="entry name" value="TAT_signal"/>
</dbReference>
<comment type="subcellular location">
    <subcellularLocation>
        <location evidence="1">Cell envelope</location>
    </subcellularLocation>
</comment>
<dbReference type="PIRSF" id="PIRSF002741">
    <property type="entry name" value="MppA"/>
    <property type="match status" value="1"/>
</dbReference>
<dbReference type="RefSeq" id="WP_343978158.1">
    <property type="nucleotide sequence ID" value="NZ_BAAAJG010000010.1"/>
</dbReference>